<evidence type="ECO:0000313" key="3">
    <source>
        <dbReference type="Proteomes" id="UP000242519"/>
    </source>
</evidence>
<reference evidence="2 3" key="1">
    <citation type="submission" date="2017-04" db="EMBL/GenBank/DDBJ databases">
        <title>Draft genome sequence of Marssonina coronaria NL1: causal agent of apple blotch.</title>
        <authorList>
            <person name="Cheng Q."/>
        </authorList>
    </citation>
    <scope>NUCLEOTIDE SEQUENCE [LARGE SCALE GENOMIC DNA]</scope>
    <source>
        <strain evidence="2 3">NL1</strain>
    </source>
</reference>
<feature type="compositionally biased region" description="Low complexity" evidence="1">
    <location>
        <begin position="35"/>
        <end position="57"/>
    </location>
</feature>
<organism evidence="2 3">
    <name type="scientific">Diplocarpon coronariae</name>
    <dbReference type="NCBI Taxonomy" id="2795749"/>
    <lineage>
        <taxon>Eukaryota</taxon>
        <taxon>Fungi</taxon>
        <taxon>Dikarya</taxon>
        <taxon>Ascomycota</taxon>
        <taxon>Pezizomycotina</taxon>
        <taxon>Leotiomycetes</taxon>
        <taxon>Helotiales</taxon>
        <taxon>Drepanopezizaceae</taxon>
        <taxon>Diplocarpon</taxon>
    </lineage>
</organism>
<gene>
    <name evidence="2" type="ORF">B2J93_4262</name>
</gene>
<comment type="caution">
    <text evidence="2">The sequence shown here is derived from an EMBL/GenBank/DDBJ whole genome shotgun (WGS) entry which is preliminary data.</text>
</comment>
<proteinExistence type="predicted"/>
<dbReference type="AlphaFoldDB" id="A0A218YYU5"/>
<evidence type="ECO:0000313" key="2">
    <source>
        <dbReference type="EMBL" id="OWP00513.1"/>
    </source>
</evidence>
<sequence length="163" mass="16769">MGLSTRWWPILADWSGSGSGSGRRAGSGLEEASQPCSSPPVRGVSSSPPDRSPPGMSTPRPGAGGALPLRFSRALSRRSARHTPAGDQAGSRPGARNPASIGLPRPTPTGPPGTETDADAGEQRLRTYCLPASSALRTQSRGREAVGVSGCRDVEEERIAEAG</sequence>
<evidence type="ECO:0000256" key="1">
    <source>
        <dbReference type="SAM" id="MobiDB-lite"/>
    </source>
</evidence>
<dbReference type="InParanoid" id="A0A218YYU5"/>
<keyword evidence="3" id="KW-1185">Reference proteome</keyword>
<protein>
    <submittedName>
        <fullName evidence="2">Glycosyltransferase</fullName>
    </submittedName>
</protein>
<name>A0A218YYU5_9HELO</name>
<accession>A0A218YYU5</accession>
<dbReference type="Proteomes" id="UP000242519">
    <property type="component" value="Unassembled WGS sequence"/>
</dbReference>
<feature type="region of interest" description="Disordered" evidence="1">
    <location>
        <begin position="1"/>
        <end position="163"/>
    </location>
</feature>
<dbReference type="EMBL" id="MZNU01000318">
    <property type="protein sequence ID" value="OWP00513.1"/>
    <property type="molecule type" value="Genomic_DNA"/>
</dbReference>
<feature type="compositionally biased region" description="Basic and acidic residues" evidence="1">
    <location>
        <begin position="152"/>
        <end position="163"/>
    </location>
</feature>